<sequence length="359" mass="40963">MSALHLRNIGIPSNQQEDRQGLFRIRMPGSGHLGHHSGLQDTERNHTHSAIHLPLKQKPQTRGLEGYGSGSSAPQTQRFIPMEHGQHKVQTSFTLVRTGSMLLEGMFQRDTLQISYGNHQRMESQKAVQTPGGNGRQDKVESSCYPSYRRKNEPEGAYYDSFGLIRSRPTQLSSGFRTLSHQKISDQESPFFTIPDTFQENKRVKGQEQDFFQPKGERVRPNDTEAVGLGERSTQEPEIVVNTSGISSPSNRNITPTQNEYNVVTPESNLNTGQLWLQISQIAVRNQETFYEIYRKNLRFQELTTLQEAKINATKESCAKLIKTSEGTNKRLNQVFVEKCHCKRNRECLDQDINEFFNF</sequence>
<dbReference type="AlphaFoldDB" id="A0A9Q3PMS3"/>
<protein>
    <submittedName>
        <fullName evidence="2">Uncharacterized protein</fullName>
    </submittedName>
</protein>
<comment type="caution">
    <text evidence="2">The sequence shown here is derived from an EMBL/GenBank/DDBJ whole genome shotgun (WGS) entry which is preliminary data.</text>
</comment>
<proteinExistence type="predicted"/>
<organism evidence="2 3">
    <name type="scientific">Austropuccinia psidii MF-1</name>
    <dbReference type="NCBI Taxonomy" id="1389203"/>
    <lineage>
        <taxon>Eukaryota</taxon>
        <taxon>Fungi</taxon>
        <taxon>Dikarya</taxon>
        <taxon>Basidiomycota</taxon>
        <taxon>Pucciniomycotina</taxon>
        <taxon>Pucciniomycetes</taxon>
        <taxon>Pucciniales</taxon>
        <taxon>Sphaerophragmiaceae</taxon>
        <taxon>Austropuccinia</taxon>
    </lineage>
</organism>
<name>A0A9Q3PMS3_9BASI</name>
<dbReference type="EMBL" id="AVOT02080917">
    <property type="protein sequence ID" value="MBW0567454.1"/>
    <property type="molecule type" value="Genomic_DNA"/>
</dbReference>
<reference evidence="2" key="1">
    <citation type="submission" date="2021-03" db="EMBL/GenBank/DDBJ databases">
        <title>Draft genome sequence of rust myrtle Austropuccinia psidii MF-1, a brazilian biotype.</title>
        <authorList>
            <person name="Quecine M.C."/>
            <person name="Pachon D.M.R."/>
            <person name="Bonatelli M.L."/>
            <person name="Correr F.H."/>
            <person name="Franceschini L.M."/>
            <person name="Leite T.F."/>
            <person name="Margarido G.R.A."/>
            <person name="Almeida C.A."/>
            <person name="Ferrarezi J.A."/>
            <person name="Labate C.A."/>
        </authorList>
    </citation>
    <scope>NUCLEOTIDE SEQUENCE</scope>
    <source>
        <strain evidence="2">MF-1</strain>
    </source>
</reference>
<evidence type="ECO:0000313" key="2">
    <source>
        <dbReference type="EMBL" id="MBW0567454.1"/>
    </source>
</evidence>
<feature type="region of interest" description="Disordered" evidence="1">
    <location>
        <begin position="30"/>
        <end position="76"/>
    </location>
</feature>
<accession>A0A9Q3PMS3</accession>
<feature type="region of interest" description="Disordered" evidence="1">
    <location>
        <begin position="123"/>
        <end position="149"/>
    </location>
</feature>
<keyword evidence="3" id="KW-1185">Reference proteome</keyword>
<evidence type="ECO:0000313" key="3">
    <source>
        <dbReference type="Proteomes" id="UP000765509"/>
    </source>
</evidence>
<dbReference type="Proteomes" id="UP000765509">
    <property type="component" value="Unassembled WGS sequence"/>
</dbReference>
<gene>
    <name evidence="2" type="ORF">O181_107169</name>
</gene>
<evidence type="ECO:0000256" key="1">
    <source>
        <dbReference type="SAM" id="MobiDB-lite"/>
    </source>
</evidence>